<accession>A0A8J4TT78</accession>
<feature type="non-terminal residue" evidence="2">
    <location>
        <position position="1"/>
    </location>
</feature>
<dbReference type="Proteomes" id="UP000727407">
    <property type="component" value="Unassembled WGS sequence"/>
</dbReference>
<sequence length="96" mass="10567">SEAILSELHYERKLRSMCSSSVLLVFSWCSPGVLLVFSWCSPGVLLVFSWCSPGVLLVFSWCSPGSLCDYSLTFETPQCPVFACLFITGPSGLHRP</sequence>
<comment type="caution">
    <text evidence="2">The sequence shown here is derived from an EMBL/GenBank/DDBJ whole genome shotgun (WGS) entry which is preliminary data.</text>
</comment>
<dbReference type="AlphaFoldDB" id="A0A8J4TT78"/>
<evidence type="ECO:0000313" key="2">
    <source>
        <dbReference type="EMBL" id="KAF5891246.1"/>
    </source>
</evidence>
<dbReference type="OrthoDB" id="6162190at2759"/>
<keyword evidence="1" id="KW-0472">Membrane</keyword>
<evidence type="ECO:0000313" key="3">
    <source>
        <dbReference type="Proteomes" id="UP000727407"/>
    </source>
</evidence>
<keyword evidence="1" id="KW-1133">Transmembrane helix</keyword>
<dbReference type="EMBL" id="QNUK01000603">
    <property type="protein sequence ID" value="KAF5891246.1"/>
    <property type="molecule type" value="Genomic_DNA"/>
</dbReference>
<proteinExistence type="predicted"/>
<keyword evidence="3" id="KW-1185">Reference proteome</keyword>
<feature type="non-terminal residue" evidence="2">
    <location>
        <position position="96"/>
    </location>
</feature>
<feature type="transmembrane region" description="Helical" evidence="1">
    <location>
        <begin position="21"/>
        <end position="39"/>
    </location>
</feature>
<evidence type="ECO:0000256" key="1">
    <source>
        <dbReference type="SAM" id="Phobius"/>
    </source>
</evidence>
<organism evidence="2 3">
    <name type="scientific">Clarias magur</name>
    <name type="common">Asian catfish</name>
    <name type="synonym">Macropteronotus magur</name>
    <dbReference type="NCBI Taxonomy" id="1594786"/>
    <lineage>
        <taxon>Eukaryota</taxon>
        <taxon>Metazoa</taxon>
        <taxon>Chordata</taxon>
        <taxon>Craniata</taxon>
        <taxon>Vertebrata</taxon>
        <taxon>Euteleostomi</taxon>
        <taxon>Actinopterygii</taxon>
        <taxon>Neopterygii</taxon>
        <taxon>Teleostei</taxon>
        <taxon>Ostariophysi</taxon>
        <taxon>Siluriformes</taxon>
        <taxon>Clariidae</taxon>
        <taxon>Clarias</taxon>
    </lineage>
</organism>
<name>A0A8J4TT78_CLAMG</name>
<keyword evidence="1" id="KW-0812">Transmembrane</keyword>
<reference evidence="2" key="1">
    <citation type="submission" date="2020-07" db="EMBL/GenBank/DDBJ databases">
        <title>Clarias magur genome sequencing, assembly and annotation.</title>
        <authorList>
            <person name="Kushwaha B."/>
            <person name="Kumar R."/>
            <person name="Das P."/>
            <person name="Joshi C.G."/>
            <person name="Kumar D."/>
            <person name="Nagpure N.S."/>
            <person name="Pandey M."/>
            <person name="Agarwal S."/>
            <person name="Srivastava S."/>
            <person name="Singh M."/>
            <person name="Sahoo L."/>
            <person name="Jayasankar P."/>
            <person name="Meher P.K."/>
            <person name="Koringa P.G."/>
            <person name="Iquebal M.A."/>
            <person name="Das S.P."/>
            <person name="Bit A."/>
            <person name="Patnaik S."/>
            <person name="Patel N."/>
            <person name="Shah T.M."/>
            <person name="Hinsu A."/>
            <person name="Jena J.K."/>
        </authorList>
    </citation>
    <scope>NUCLEOTIDE SEQUENCE</scope>
    <source>
        <strain evidence="2">CIFAMagur01</strain>
        <tissue evidence="2">Testis</tissue>
    </source>
</reference>
<gene>
    <name evidence="2" type="ORF">DAT39_019048</name>
</gene>
<protein>
    <submittedName>
        <fullName evidence="2">Uncharacterized protein</fullName>
    </submittedName>
</protein>